<organism evidence="1 2">
    <name type="scientific">Panaeolus cyanescens</name>
    <dbReference type="NCBI Taxonomy" id="181874"/>
    <lineage>
        <taxon>Eukaryota</taxon>
        <taxon>Fungi</taxon>
        <taxon>Dikarya</taxon>
        <taxon>Basidiomycota</taxon>
        <taxon>Agaricomycotina</taxon>
        <taxon>Agaricomycetes</taxon>
        <taxon>Agaricomycetidae</taxon>
        <taxon>Agaricales</taxon>
        <taxon>Agaricineae</taxon>
        <taxon>Galeropsidaceae</taxon>
        <taxon>Panaeolus</taxon>
    </lineage>
</organism>
<dbReference type="EMBL" id="NHTK01001363">
    <property type="protein sequence ID" value="PPQ99329.1"/>
    <property type="molecule type" value="Genomic_DNA"/>
</dbReference>
<evidence type="ECO:0000313" key="2">
    <source>
        <dbReference type="Proteomes" id="UP000284842"/>
    </source>
</evidence>
<sequence>MCNEEFLFRPSFETDESSTSRLEEISSGPIRWRNLFSRSGFRTPRLNPVMNRSFSIAEVFEGSVQFLFLVPGGRFLLAHDNNVLAVFDLDSSDDIKPVISTKLDGNPVSAFVHLARDEEKLHVALLLMFANVDGATLARYFSEIYEISLSPQTEYTIRKIAGFDFMEDAPHDDELFASLSYDTMAILCSGIMRIWNFITDQWMVFRLHCDEVDEMIFLQEDILFVHESSISIYSARMQDVVPRAEAIPCDTGDFKPSKLQDVRPRSERQLAISGNEVGQAIEGLEPWFVGGQPSTYFERHIITDVAQDGDGEHLTVDTYFLEDADPNSTMSIMDPPLEQILTFKFRNVIPQFPSRFRPCNGALYRLVRDRYALFSCFSIGLGGDTPDANIQVEMTAKEILA</sequence>
<gene>
    <name evidence="1" type="ORF">CVT24_009197</name>
</gene>
<comment type="caution">
    <text evidence="1">The sequence shown here is derived from an EMBL/GenBank/DDBJ whole genome shotgun (WGS) entry which is preliminary data.</text>
</comment>
<dbReference type="InParanoid" id="A0A409Y8M7"/>
<proteinExistence type="predicted"/>
<evidence type="ECO:0000313" key="1">
    <source>
        <dbReference type="EMBL" id="PPQ99329.1"/>
    </source>
</evidence>
<protein>
    <submittedName>
        <fullName evidence="1">Uncharacterized protein</fullName>
    </submittedName>
</protein>
<accession>A0A409Y8M7</accession>
<reference evidence="1 2" key="1">
    <citation type="journal article" date="2018" name="Evol. Lett.">
        <title>Horizontal gene cluster transfer increased hallucinogenic mushroom diversity.</title>
        <authorList>
            <person name="Reynolds H.T."/>
            <person name="Vijayakumar V."/>
            <person name="Gluck-Thaler E."/>
            <person name="Korotkin H.B."/>
            <person name="Matheny P.B."/>
            <person name="Slot J.C."/>
        </authorList>
    </citation>
    <scope>NUCLEOTIDE SEQUENCE [LARGE SCALE GENOMIC DNA]</scope>
    <source>
        <strain evidence="1 2">2629</strain>
    </source>
</reference>
<keyword evidence="2" id="KW-1185">Reference proteome</keyword>
<dbReference type="Proteomes" id="UP000284842">
    <property type="component" value="Unassembled WGS sequence"/>
</dbReference>
<name>A0A409Y8M7_9AGAR</name>
<dbReference type="AlphaFoldDB" id="A0A409Y8M7"/>
<dbReference type="OrthoDB" id="10551696at2759"/>